<accession>A0A4D6HR31</accession>
<sequence>MNLGRLLELVLAMVAVAISISVVTTDLLAAACLLQFAILIVLEHDSETFRTLIDGYERELTFFKWALLLVAFVSLW</sequence>
<reference evidence="2 3" key="1">
    <citation type="journal article" date="2019" name="Nat. Commun.">
        <title>A new type of DNA phosphorothioation-based antiviral system in archaea.</title>
        <authorList>
            <person name="Xiong L."/>
            <person name="Liu S."/>
            <person name="Chen S."/>
            <person name="Xiao Y."/>
            <person name="Zhu B."/>
            <person name="Gao Y."/>
            <person name="Zhang Y."/>
            <person name="Chen B."/>
            <person name="Luo J."/>
            <person name="Deng Z."/>
            <person name="Chen X."/>
            <person name="Wang L."/>
            <person name="Chen S."/>
        </authorList>
    </citation>
    <scope>NUCLEOTIDE SEQUENCE [LARGE SCALE GENOMIC DNA]</scope>
    <source>
        <strain evidence="2 3">JCM 10635</strain>
    </source>
</reference>
<protein>
    <submittedName>
        <fullName evidence="2">Uncharacterized protein</fullName>
    </submittedName>
</protein>
<dbReference type="GeneID" id="39852472"/>
<proteinExistence type="predicted"/>
<dbReference type="EMBL" id="CP031305">
    <property type="protein sequence ID" value="QCC55572.1"/>
    <property type="molecule type" value="Genomic_DNA"/>
</dbReference>
<keyword evidence="1" id="KW-1133">Transmembrane helix</keyword>
<evidence type="ECO:0000313" key="3">
    <source>
        <dbReference type="Proteomes" id="UP000296822"/>
    </source>
</evidence>
<feature type="transmembrane region" description="Helical" evidence="1">
    <location>
        <begin position="12"/>
        <end position="42"/>
    </location>
</feature>
<evidence type="ECO:0000313" key="2">
    <source>
        <dbReference type="EMBL" id="QCC55572.1"/>
    </source>
</evidence>
<dbReference type="RefSeq" id="WP_006065785.1">
    <property type="nucleotide sequence ID" value="NZ_CP031305.1"/>
</dbReference>
<gene>
    <name evidence="2" type="ORF">DV706_14490</name>
</gene>
<dbReference type="Proteomes" id="UP000296822">
    <property type="component" value="Chromosome"/>
</dbReference>
<dbReference type="AlphaFoldDB" id="A0A4D6HR31"/>
<keyword evidence="1" id="KW-0812">Transmembrane</keyword>
<dbReference type="KEGG" id="nbg:DV706_14490"/>
<name>A0A4D6HR31_9EURY</name>
<organism evidence="2 3">
    <name type="scientific">Natronorubrum bangense</name>
    <dbReference type="NCBI Taxonomy" id="61858"/>
    <lineage>
        <taxon>Archaea</taxon>
        <taxon>Methanobacteriati</taxon>
        <taxon>Methanobacteriota</taxon>
        <taxon>Stenosarchaea group</taxon>
        <taxon>Halobacteria</taxon>
        <taxon>Halobacteriales</taxon>
        <taxon>Natrialbaceae</taxon>
        <taxon>Natronorubrum</taxon>
    </lineage>
</organism>
<keyword evidence="1" id="KW-0472">Membrane</keyword>
<evidence type="ECO:0000256" key="1">
    <source>
        <dbReference type="SAM" id="Phobius"/>
    </source>
</evidence>